<dbReference type="Gene3D" id="2.20.25.90">
    <property type="entry name" value="ADC-like domains"/>
    <property type="match status" value="1"/>
</dbReference>
<comment type="caution">
    <text evidence="6">The sequence shown here is derived from an EMBL/GenBank/DDBJ whole genome shotgun (WGS) entry which is preliminary data.</text>
</comment>
<evidence type="ECO:0000259" key="5">
    <source>
        <dbReference type="PROSITE" id="PS51669"/>
    </source>
</evidence>
<dbReference type="Pfam" id="PF00384">
    <property type="entry name" value="Molybdopterin"/>
    <property type="match status" value="1"/>
</dbReference>
<gene>
    <name evidence="6" type="ORF">AB0E65_24900</name>
</gene>
<name>A0ABV2YNV0_9ACTN</name>
<reference evidence="6 7" key="1">
    <citation type="submission" date="2024-06" db="EMBL/GenBank/DDBJ databases">
        <title>The Natural Products Discovery Center: Release of the First 8490 Sequenced Strains for Exploring Actinobacteria Biosynthetic Diversity.</title>
        <authorList>
            <person name="Kalkreuter E."/>
            <person name="Kautsar S.A."/>
            <person name="Yang D."/>
            <person name="Bader C.D."/>
            <person name="Teijaro C.N."/>
            <person name="Fluegel L."/>
            <person name="Davis C.M."/>
            <person name="Simpson J.R."/>
            <person name="Lauterbach L."/>
            <person name="Steele A.D."/>
            <person name="Gui C."/>
            <person name="Meng S."/>
            <person name="Li G."/>
            <person name="Viehrig K."/>
            <person name="Ye F."/>
            <person name="Su P."/>
            <person name="Kiefer A.F."/>
            <person name="Nichols A."/>
            <person name="Cepeda A.J."/>
            <person name="Yan W."/>
            <person name="Fan B."/>
            <person name="Jiang Y."/>
            <person name="Adhikari A."/>
            <person name="Zheng C.-J."/>
            <person name="Schuster L."/>
            <person name="Cowan T.M."/>
            <person name="Smanski M.J."/>
            <person name="Chevrette M.G."/>
            <person name="De Carvalho L.P.S."/>
            <person name="Shen B."/>
        </authorList>
    </citation>
    <scope>NUCLEOTIDE SEQUENCE [LARGE SCALE GENOMIC DNA]</scope>
    <source>
        <strain evidence="6 7">NPDC038104</strain>
    </source>
</reference>
<dbReference type="PANTHER" id="PTHR43105:SF10">
    <property type="entry name" value="NADH-QUINONE OXIDOREDUCTASE SUBUNIT G"/>
    <property type="match status" value="1"/>
</dbReference>
<dbReference type="RefSeq" id="WP_281262845.1">
    <property type="nucleotide sequence ID" value="NZ_BEVZ01000006.1"/>
</dbReference>
<dbReference type="InterPro" id="IPR050123">
    <property type="entry name" value="Prok_molybdopt-oxidoreductase"/>
</dbReference>
<evidence type="ECO:0000313" key="6">
    <source>
        <dbReference type="EMBL" id="MEU3557425.1"/>
    </source>
</evidence>
<dbReference type="SUPFAM" id="SSF53706">
    <property type="entry name" value="Formate dehydrogenase/DMSO reductase, domains 1-3"/>
    <property type="match status" value="1"/>
</dbReference>
<dbReference type="EMBL" id="JBEZUR010000057">
    <property type="protein sequence ID" value="MEU3557425.1"/>
    <property type="molecule type" value="Genomic_DNA"/>
</dbReference>
<sequence length="181" mass="19983">MDETVDPDRAPWGGRTPYDRHGVWPERVDAYLEDGVDPASVERWVQTASILHSDGDAMDVAVRDGRLVGVRGRAVDRVNRGRLGPKDLFGWQANASADRLTRPLVREGGQLVECDWDTALERVVRRSRELLDERGPGSIGFYTSGQLFLEEYYTLAVLARAGIGTNRVVTSPAGTLTASRC</sequence>
<keyword evidence="7" id="KW-1185">Reference proteome</keyword>
<keyword evidence="2" id="KW-0479">Metal-binding</keyword>
<dbReference type="Gene3D" id="3.40.50.740">
    <property type="match status" value="1"/>
</dbReference>
<proteinExistence type="predicted"/>
<keyword evidence="1" id="KW-0004">4Fe-4S</keyword>
<evidence type="ECO:0000256" key="3">
    <source>
        <dbReference type="ARBA" id="ARBA00023004"/>
    </source>
</evidence>
<organism evidence="6 7">
    <name type="scientific">Streptomyces fragilis</name>
    <dbReference type="NCBI Taxonomy" id="67301"/>
    <lineage>
        <taxon>Bacteria</taxon>
        <taxon>Bacillati</taxon>
        <taxon>Actinomycetota</taxon>
        <taxon>Actinomycetes</taxon>
        <taxon>Kitasatosporales</taxon>
        <taxon>Streptomycetaceae</taxon>
        <taxon>Streptomyces</taxon>
    </lineage>
</organism>
<accession>A0ABV2YNV0</accession>
<protein>
    <submittedName>
        <fullName evidence="6">Molybdopterin-dependent oxidoreductase</fullName>
    </submittedName>
</protein>
<feature type="domain" description="4Fe-4S Mo/W bis-MGD-type" evidence="5">
    <location>
        <begin position="42"/>
        <end position="98"/>
    </location>
</feature>
<dbReference type="PROSITE" id="PS51669">
    <property type="entry name" value="4FE4S_MOW_BIS_MGD"/>
    <property type="match status" value="1"/>
</dbReference>
<evidence type="ECO:0000256" key="1">
    <source>
        <dbReference type="ARBA" id="ARBA00022485"/>
    </source>
</evidence>
<evidence type="ECO:0000313" key="7">
    <source>
        <dbReference type="Proteomes" id="UP001550850"/>
    </source>
</evidence>
<evidence type="ECO:0000256" key="4">
    <source>
        <dbReference type="ARBA" id="ARBA00023014"/>
    </source>
</evidence>
<keyword evidence="3" id="KW-0408">Iron</keyword>
<dbReference type="InterPro" id="IPR006656">
    <property type="entry name" value="Mopterin_OxRdtase"/>
</dbReference>
<dbReference type="PANTHER" id="PTHR43105">
    <property type="entry name" value="RESPIRATORY NITRATE REDUCTASE"/>
    <property type="match status" value="1"/>
</dbReference>
<keyword evidence="4" id="KW-0411">Iron-sulfur</keyword>
<dbReference type="Proteomes" id="UP001550850">
    <property type="component" value="Unassembled WGS sequence"/>
</dbReference>
<evidence type="ECO:0000256" key="2">
    <source>
        <dbReference type="ARBA" id="ARBA00022723"/>
    </source>
</evidence>
<dbReference type="InterPro" id="IPR006963">
    <property type="entry name" value="Mopterin_OxRdtase_4Fe-4S_dom"/>
</dbReference>